<name>A0A368BM11_9GAMM</name>
<dbReference type="InterPro" id="IPR023614">
    <property type="entry name" value="Porin_dom_sf"/>
</dbReference>
<evidence type="ECO:0000313" key="1">
    <source>
        <dbReference type="EMBL" id="RCL38115.1"/>
    </source>
</evidence>
<gene>
    <name evidence="1" type="ORF">DBW97_03530</name>
</gene>
<proteinExistence type="predicted"/>
<dbReference type="Gene3D" id="2.60.40.1190">
    <property type="match status" value="1"/>
</dbReference>
<comment type="caution">
    <text evidence="1">The sequence shown here is derived from an EMBL/GenBank/DDBJ whole genome shotgun (WGS) entry which is preliminary data.</text>
</comment>
<dbReference type="EMBL" id="QOPD01000005">
    <property type="protein sequence ID" value="RCL38115.1"/>
    <property type="molecule type" value="Genomic_DNA"/>
</dbReference>
<dbReference type="SUPFAM" id="SSF56935">
    <property type="entry name" value="Porins"/>
    <property type="match status" value="1"/>
</dbReference>
<reference evidence="1 2" key="1">
    <citation type="journal article" date="2018" name="Microbiome">
        <title>Fine metagenomic profile of the Mediterranean stratified and mixed water columns revealed by assembly and recruitment.</title>
        <authorList>
            <person name="Haro-Moreno J.M."/>
            <person name="Lopez-Perez M."/>
            <person name="De La Torre J.R."/>
            <person name="Picazo A."/>
            <person name="Camacho A."/>
            <person name="Rodriguez-Valera F."/>
        </authorList>
    </citation>
    <scope>NUCLEOTIDE SEQUENCE [LARGE SCALE GENOMIC DNA]</scope>
    <source>
        <strain evidence="1">MED-G83</strain>
    </source>
</reference>
<dbReference type="Proteomes" id="UP000252147">
    <property type="component" value="Unassembled WGS sequence"/>
</dbReference>
<evidence type="ECO:0008006" key="3">
    <source>
        <dbReference type="Google" id="ProtNLM"/>
    </source>
</evidence>
<dbReference type="Gene3D" id="2.40.160.10">
    <property type="entry name" value="Porin"/>
    <property type="match status" value="1"/>
</dbReference>
<protein>
    <recommendedName>
        <fullName evidence="3">Carbohydrate-binding domain-containing protein</fullName>
    </recommendedName>
</protein>
<dbReference type="SUPFAM" id="SSF49344">
    <property type="entry name" value="CBD9-like"/>
    <property type="match status" value="1"/>
</dbReference>
<sequence length="716" mass="83237">MKQFKGLFLLIPFLLLSDIQFDGLVDKDEWQNAVRYDINVETRPSYNTPAEHKTDAYVMHDEFYLYVGFKVYGNKEFIRAQVRSRDGIFYTNDHVTFGLDAYGDGRYFIGFGANPYGSILDYKEGPIGEPERSYNVEFEAEAQFTDYGYDVELKIPFSSINYEDTDIKRWKIAFYRKLYNKGVESGYLSHKVIAGKGCLICQSPYFYELTDISQKSKKRLIPSLTANSRSFRNDSGAMVTDTIDPEISLNGIYEVNDNTFEFTINPDFSQVEADESQINVNSTTALRYPERRIFFNEGADFLRTDLGAVYTRSINSPDYALKVFNRGDTHSYYFLDAEDQSTPLIVPGNMRSYSALLGKSHANIFSYNYNRTNGQYLSFLATNREYEEGGFGRNYVSRGLFILDDKHAFRFELAQSDTDEPVSDLITTTAETDKYTYRLDGESFSGYGGLVAFSRSTENWFTYFQRATKSPEFRTDLGFTTENNWIRDDLWQRFEYRGTGLLRSANARLNASVSHNYDNQLLQQEYGINLNLNLANQMEFRFGYENNVKVMFEEYNFKNYSDYNFNATYSPSGNFYFRLGYSAGEGIARNIDTPSIGDRENYNLSTRYQFTDEFNVRLQYRYNSLSDQITKEDYFAGYVTSVRATYQFNKDSFIRVVHEYNDFNNDSYTQALFQWQPDSATIFYIGGTINQEDIEGTWVREGSQIYMKLQYLFNFD</sequence>
<dbReference type="AlphaFoldDB" id="A0A368BM11"/>
<organism evidence="1 2">
    <name type="scientific">SAR86 cluster bacterium</name>
    <dbReference type="NCBI Taxonomy" id="2030880"/>
    <lineage>
        <taxon>Bacteria</taxon>
        <taxon>Pseudomonadati</taxon>
        <taxon>Pseudomonadota</taxon>
        <taxon>Gammaproteobacteria</taxon>
        <taxon>SAR86 cluster</taxon>
    </lineage>
</organism>
<evidence type="ECO:0000313" key="2">
    <source>
        <dbReference type="Proteomes" id="UP000252147"/>
    </source>
</evidence>
<accession>A0A368BM11</accession>
<dbReference type="CDD" id="cd09618">
    <property type="entry name" value="CBM9_like_2"/>
    <property type="match status" value="1"/>
</dbReference>